<evidence type="ECO:0000259" key="6">
    <source>
        <dbReference type="SMART" id="SM00849"/>
    </source>
</evidence>
<evidence type="ECO:0000313" key="7">
    <source>
        <dbReference type="EMBL" id="CAB1211670.1"/>
    </source>
</evidence>
<dbReference type="AlphaFoldDB" id="A0A811GCY9"/>
<keyword evidence="4 7" id="KW-0378">Hydrolase</keyword>
<dbReference type="EC" id="3.1.1.81" evidence="7"/>
<dbReference type="Pfam" id="PF00753">
    <property type="entry name" value="Lactamase_B"/>
    <property type="match status" value="1"/>
</dbReference>
<dbReference type="RefSeq" id="WP_174558901.1">
    <property type="nucleotide sequence ID" value="NZ_CADDTS010000017.1"/>
</dbReference>
<dbReference type="GO" id="GO:0102007">
    <property type="term" value="F:acyl-L-homoserine-lactone lactonohydrolase activity"/>
    <property type="evidence" value="ECO:0007669"/>
    <property type="project" value="UniProtKB-EC"/>
</dbReference>
<comment type="caution">
    <text evidence="7">The sequence shown here is derived from an EMBL/GenBank/DDBJ whole genome shotgun (WGS) entry which is preliminary data.</text>
</comment>
<dbReference type="PANTHER" id="PTHR42978:SF2">
    <property type="entry name" value="102 KBASES UNSTABLE REGION: FROM 1 TO 119443"/>
    <property type="match status" value="1"/>
</dbReference>
<dbReference type="InterPro" id="IPR051013">
    <property type="entry name" value="MBL_superfamily_lactonases"/>
</dbReference>
<keyword evidence="3" id="KW-0479">Metal-binding</keyword>
<proteinExistence type="inferred from homology"/>
<comment type="cofactor">
    <cofactor evidence="1">
        <name>Zn(2+)</name>
        <dbReference type="ChEBI" id="CHEBI:29105"/>
    </cofactor>
</comment>
<dbReference type="InterPro" id="IPR036866">
    <property type="entry name" value="RibonucZ/Hydroxyglut_hydro"/>
</dbReference>
<comment type="similarity">
    <text evidence="2">Belongs to the metallo-beta-lactamase superfamily.</text>
</comment>
<protein>
    <submittedName>
        <fullName evidence="7">N-acyl homoserine lactonase</fullName>
        <ecNumber evidence="7">3.1.1.81</ecNumber>
    </submittedName>
</protein>
<evidence type="ECO:0000256" key="5">
    <source>
        <dbReference type="ARBA" id="ARBA00022833"/>
    </source>
</evidence>
<dbReference type="InterPro" id="IPR001279">
    <property type="entry name" value="Metallo-B-lactamas"/>
</dbReference>
<dbReference type="SUPFAM" id="SSF56281">
    <property type="entry name" value="Metallo-hydrolase/oxidoreductase"/>
    <property type="match status" value="1"/>
</dbReference>
<evidence type="ECO:0000256" key="4">
    <source>
        <dbReference type="ARBA" id="ARBA00022801"/>
    </source>
</evidence>
<evidence type="ECO:0000256" key="2">
    <source>
        <dbReference type="ARBA" id="ARBA00007749"/>
    </source>
</evidence>
<sequence>MIRVTPIQTGTVSIRPHHHCGEEGKGSIRRKIDMLMDKDWVEDLPIFTYLIEHPEGNFLVDSGDTAENSAQDFLPSWHPFFKHGVVVKVAPGEEVGDQLWRMGLNPNKDLKALVLTHMHHDHAGGLHHFPHIPIIVTRENYELASSFKGRIFGCLPQYFPRWFSPQLIEFNNEPFGPFAESFYLTKDKNVICVPTPGHMRGHMSIIVKAPDMTYIIAGDATYDERFLLEELVDGVTYNVDLSKQTLRKFKQLGREQPTLLLPAHDLNVRERLEKQLILPCDSLII</sequence>
<evidence type="ECO:0000256" key="1">
    <source>
        <dbReference type="ARBA" id="ARBA00001947"/>
    </source>
</evidence>
<dbReference type="Gene3D" id="3.60.15.10">
    <property type="entry name" value="Ribonuclease Z/Hydroxyacylglutathione hydrolase-like"/>
    <property type="match status" value="1"/>
</dbReference>
<keyword evidence="5" id="KW-0862">Zinc</keyword>
<organism evidence="7 8">
    <name type="scientific">Acinetobacter bouvetii</name>
    <dbReference type="NCBI Taxonomy" id="202951"/>
    <lineage>
        <taxon>Bacteria</taxon>
        <taxon>Pseudomonadati</taxon>
        <taxon>Pseudomonadota</taxon>
        <taxon>Gammaproteobacteria</taxon>
        <taxon>Moraxellales</taxon>
        <taxon>Moraxellaceae</taxon>
        <taxon>Acinetobacter</taxon>
    </lineage>
</organism>
<dbReference type="EMBL" id="CADDTS010000017">
    <property type="protein sequence ID" value="CAB1211670.1"/>
    <property type="molecule type" value="Genomic_DNA"/>
</dbReference>
<feature type="domain" description="Metallo-beta-lactamase" evidence="6">
    <location>
        <begin position="45"/>
        <end position="264"/>
    </location>
</feature>
<accession>A0A811GCY9</accession>
<gene>
    <name evidence="7" type="primary">aiiA</name>
    <name evidence="7" type="ORF">SFB21_0953</name>
</gene>
<dbReference type="GO" id="GO:0046872">
    <property type="term" value="F:metal ion binding"/>
    <property type="evidence" value="ECO:0007669"/>
    <property type="project" value="UniProtKB-KW"/>
</dbReference>
<evidence type="ECO:0000313" key="8">
    <source>
        <dbReference type="Proteomes" id="UP000489961"/>
    </source>
</evidence>
<evidence type="ECO:0000256" key="3">
    <source>
        <dbReference type="ARBA" id="ARBA00022723"/>
    </source>
</evidence>
<reference evidence="7 8" key="1">
    <citation type="submission" date="2020-02" db="EMBL/GenBank/DDBJ databases">
        <authorList>
            <person name="Chaudhuri R."/>
        </authorList>
    </citation>
    <scope>NUCLEOTIDE SEQUENCE [LARGE SCALE GENOMIC DNA]</scope>
    <source>
        <strain evidence="7">SFB21</strain>
    </source>
</reference>
<dbReference type="Proteomes" id="UP000489961">
    <property type="component" value="Unassembled WGS sequence"/>
</dbReference>
<dbReference type="SMART" id="SM00849">
    <property type="entry name" value="Lactamase_B"/>
    <property type="match status" value="1"/>
</dbReference>
<name>A0A811GCY9_9GAMM</name>
<dbReference type="CDD" id="cd07729">
    <property type="entry name" value="AHL_lactonase_MBL-fold"/>
    <property type="match status" value="1"/>
</dbReference>
<dbReference type="PANTHER" id="PTHR42978">
    <property type="entry name" value="QUORUM-QUENCHING LACTONASE YTNP-RELATED-RELATED"/>
    <property type="match status" value="1"/>
</dbReference>